<feature type="compositionally biased region" description="Polar residues" evidence="1">
    <location>
        <begin position="398"/>
        <end position="409"/>
    </location>
</feature>
<evidence type="ECO:0000256" key="1">
    <source>
        <dbReference type="SAM" id="MobiDB-lite"/>
    </source>
</evidence>
<evidence type="ECO:0000313" key="3">
    <source>
        <dbReference type="EMBL" id="GJJ08346.1"/>
    </source>
</evidence>
<feature type="region of interest" description="Disordered" evidence="1">
    <location>
        <begin position="388"/>
        <end position="410"/>
    </location>
</feature>
<dbReference type="SUPFAM" id="SSF52833">
    <property type="entry name" value="Thioredoxin-like"/>
    <property type="match status" value="1"/>
</dbReference>
<dbReference type="Pfam" id="PF13911">
    <property type="entry name" value="AhpC-TSA_2"/>
    <property type="match status" value="1"/>
</dbReference>
<name>A0AAV5A711_9AGAM</name>
<feature type="domain" description="Thioredoxin" evidence="2">
    <location>
        <begin position="172"/>
        <end position="302"/>
    </location>
</feature>
<protein>
    <recommendedName>
        <fullName evidence="2">Thioredoxin domain-containing protein</fullName>
    </recommendedName>
</protein>
<dbReference type="CDD" id="cd02970">
    <property type="entry name" value="PRX_like2"/>
    <property type="match status" value="1"/>
</dbReference>
<dbReference type="EMBL" id="BPWL01000003">
    <property type="protein sequence ID" value="GJJ08346.1"/>
    <property type="molecule type" value="Genomic_DNA"/>
</dbReference>
<accession>A0AAV5A711</accession>
<dbReference type="Gene3D" id="3.40.30.10">
    <property type="entry name" value="Glutaredoxin"/>
    <property type="match status" value="1"/>
</dbReference>
<dbReference type="AlphaFoldDB" id="A0AAV5A711"/>
<sequence length="442" mass="49380">MPSHSLRARSSTPNLSLARVSYHKPTSVWVRSSTISEIPSGQGNRIQSRNALNFEDSPLFSSNYENTDVPPETNIAIHRSASPVSESTMDVHRPLGLRSMASCPSLRVSPSSVSTSISTPLVSPCCSNVNVCVNHDDLGEYPLVPEHNLSNPYPMKLRNSRTFVAPGVDLTFQELADAQNHTLYDQEAQPVRFGDLFRDQKTVVIFIRHFLCPFCADYMRAIVRQVKPRALAKSNVKLLVVSHGSPRMIKSYRSIFNLPYPVYTDPSRKIYRALNMTLRTLSGGPKSERGDYLEHNLTLGLARVAKNAIKAGMPLHRYPGDFFQVGGEFILGPGLKCSYVSRMYNTASHAPIREVIKAAGVDLNAPPSEDTHHWMKAREEELERIRERKGRRRGHQLITPSVEPTNQSDEVAAISPTDSDTLESIDITHIRELLDVTRQLSL</sequence>
<dbReference type="InterPro" id="IPR032801">
    <property type="entry name" value="PXL2A/B/C"/>
</dbReference>
<keyword evidence="4" id="KW-1185">Reference proteome</keyword>
<comment type="caution">
    <text evidence="3">The sequence shown here is derived from an EMBL/GenBank/DDBJ whole genome shotgun (WGS) entry which is preliminary data.</text>
</comment>
<dbReference type="PANTHER" id="PTHR28630">
    <property type="match status" value="1"/>
</dbReference>
<dbReference type="PANTHER" id="PTHR28630:SF3">
    <property type="entry name" value="PEROXIREDOXIN-LIKE 2C"/>
    <property type="match status" value="1"/>
</dbReference>
<proteinExistence type="predicted"/>
<dbReference type="InterPro" id="IPR013766">
    <property type="entry name" value="Thioredoxin_domain"/>
</dbReference>
<reference evidence="3" key="1">
    <citation type="submission" date="2021-10" db="EMBL/GenBank/DDBJ databases">
        <title>De novo Genome Assembly of Clathrus columnatus (Basidiomycota, Fungi) Using Illumina and Nanopore Sequence Data.</title>
        <authorList>
            <person name="Ogiso-Tanaka E."/>
            <person name="Itagaki H."/>
            <person name="Hosoya T."/>
            <person name="Hosaka K."/>
        </authorList>
    </citation>
    <scope>NUCLEOTIDE SEQUENCE</scope>
    <source>
        <strain evidence="3">MO-923</strain>
    </source>
</reference>
<evidence type="ECO:0000259" key="2">
    <source>
        <dbReference type="PROSITE" id="PS51352"/>
    </source>
</evidence>
<dbReference type="InterPro" id="IPR036249">
    <property type="entry name" value="Thioredoxin-like_sf"/>
</dbReference>
<organism evidence="3 4">
    <name type="scientific">Clathrus columnatus</name>
    <dbReference type="NCBI Taxonomy" id="1419009"/>
    <lineage>
        <taxon>Eukaryota</taxon>
        <taxon>Fungi</taxon>
        <taxon>Dikarya</taxon>
        <taxon>Basidiomycota</taxon>
        <taxon>Agaricomycotina</taxon>
        <taxon>Agaricomycetes</taxon>
        <taxon>Phallomycetidae</taxon>
        <taxon>Phallales</taxon>
        <taxon>Clathraceae</taxon>
        <taxon>Clathrus</taxon>
    </lineage>
</organism>
<dbReference type="PROSITE" id="PS51352">
    <property type="entry name" value="THIOREDOXIN_2"/>
    <property type="match status" value="1"/>
</dbReference>
<evidence type="ECO:0000313" key="4">
    <source>
        <dbReference type="Proteomes" id="UP001050691"/>
    </source>
</evidence>
<gene>
    <name evidence="3" type="ORF">Clacol_002557</name>
</gene>
<dbReference type="Proteomes" id="UP001050691">
    <property type="component" value="Unassembled WGS sequence"/>
</dbReference>